<dbReference type="EMBL" id="BAABIB010000120">
    <property type="protein sequence ID" value="GAA4661578.1"/>
    <property type="molecule type" value="Genomic_DNA"/>
</dbReference>
<gene>
    <name evidence="10" type="ORF">GCM10023214_62360</name>
</gene>
<dbReference type="InterPro" id="IPR011335">
    <property type="entry name" value="Restrct_endonuc-II-like"/>
</dbReference>
<dbReference type="SUPFAM" id="SSF52980">
    <property type="entry name" value="Restriction endonuclease-like"/>
    <property type="match status" value="1"/>
</dbReference>
<dbReference type="InterPro" id="IPR027417">
    <property type="entry name" value="P-loop_NTPase"/>
</dbReference>
<reference evidence="11" key="1">
    <citation type="journal article" date="2019" name="Int. J. Syst. Evol. Microbiol.">
        <title>The Global Catalogue of Microorganisms (GCM) 10K type strain sequencing project: providing services to taxonomists for standard genome sequencing and annotation.</title>
        <authorList>
            <consortium name="The Broad Institute Genomics Platform"/>
            <consortium name="The Broad Institute Genome Sequencing Center for Infectious Disease"/>
            <person name="Wu L."/>
            <person name="Ma J."/>
        </authorList>
    </citation>
    <scope>NUCLEOTIDE SEQUENCE [LARGE SCALE GENOMIC DNA]</scope>
    <source>
        <strain evidence="11">JCM 18054</strain>
    </source>
</reference>
<evidence type="ECO:0000256" key="5">
    <source>
        <dbReference type="ARBA" id="ARBA00022840"/>
    </source>
</evidence>
<accession>A0ABP8VFM6</accession>
<feature type="region of interest" description="Disordered" evidence="6">
    <location>
        <begin position="1253"/>
        <end position="1285"/>
    </location>
</feature>
<evidence type="ECO:0000313" key="10">
    <source>
        <dbReference type="EMBL" id="GAA4661578.1"/>
    </source>
</evidence>
<sequence>MAIGADRARIDLVGAKAESWADDLIDFGPNNTLLYYRDSKTWSLDLTDGSPEVLAQLLAGRKTRLDTLVAAGEAHAAACQRARNLRRRMLTFQEEQGIDDVGKLAHGLFLLQPTSTKGTTPVKPLRAPLVLQPLTITPRTAAETDYVLELVGASEVNPVLLYALNRQHGIDLDVEQLTDDLNALLEADDDRSTHAGLVYRALSDLVSEHGRTAEFEERLLASTFSFDKLPMVRELKDCAELLAEHDVIAATAGYEPARRQLRDAAGGYRPVEPDEVALRDEYLVLDADSSQQRAVNAVLDGQHVVIQGPPGTGKSQTIANIIAAAAARGWRVLFVAEKRAAIEAVTNRLEHVDLGHLVFDLHQQKIDKRQVAQQVSESLDRASKEPPADANGLHERLTERRGHLLHHDVALHAVVEPWGIKAFSLYDNLLALPAESGNPVRFRGAELRDLHGDAVRRAEDDLVRFVNSDGLRFHRGQSAWSESDIRTSTQVQNVIVQLDELHARTWPDAQDRMRRLTGQVGLRRPTDLPGWEQVLELLRHVEGTLALFEKDVFGDELEDYCFATGDRKWRSANPRSLNWWQRYKVRKVAAALRKAGKCDRRTLHADLSAALAQRNRWQEMAAGGGAPQEVIGLAETLEEVAKARDQLAAVAMGARLTASDQWSEDEVTAHVGRLHEERDFLFQVPMLNELTDRLTRMGMSRFLDVLAERNADAELARSMFRYSWYSSLLDEYRLRIPHLGQFAGLHHSHIVSEFRELDTSHFQLNAQRVRRRVAERLREARDAHPDQNDVVRAEAKRKRGHMPLRKLVAKAPDVLLAARPCWAMSPIVVSRLLPAQRLFDLVVFDEASQVEPQDSMTSIMRGRQLVVAGDERQLPPSAWFRTALSSGDSDNDEDDDQADTPQVRDFESILACLSAFIPSTLLLEWHYRSQDERLIAFSNKAFYQGKLITFPGCQAVSPLSLHQVDGRVAPGRDGSAEAEVDKVIDLVLTHARTAPEDTLGVITMGGNHAKRIELALRRANASHSELAEFTGRMQGAGRRLFVKSIEQVQGDERDAIVFSLGAAKAINGRLHLTAFGPLNRQGGERRLNVAITRARKRMDIVASFSPLDMPTTGISVGADLLRQYLEFADNGGSLGLVGARGTQEMNGFEWSIHDALVDAGVPVTPQWGVAGYRVDFALGHRDQPGRMVLAVEADGDTYHRLGSARDRDRLRQEHLERLGWRFHRVWASEWFRDRVTQTAMIVESWEKAMLDAERGAASSPATTAPPPRPQQIAVERGPRPAFLSAPRRSKIDDYSDRELVELCLWLLTDRLQVDRDTRIGEVIDEIGFRKRTAKMEQRIGSALVRAQQFVDGQGA</sequence>
<dbReference type="InterPro" id="IPR041679">
    <property type="entry name" value="DNA2/NAM7-like_C"/>
</dbReference>
<keyword evidence="4" id="KW-0347">Helicase</keyword>
<dbReference type="Gene3D" id="3.40.50.300">
    <property type="entry name" value="P-loop containing nucleotide triphosphate hydrolases"/>
    <property type="match status" value="3"/>
</dbReference>
<feature type="domain" description="DNA2/NAM7 helicase helicase" evidence="7">
    <location>
        <begin position="288"/>
        <end position="351"/>
    </location>
</feature>
<dbReference type="InterPro" id="IPR041677">
    <property type="entry name" value="DNA2/NAM7_AAA_11"/>
</dbReference>
<dbReference type="Pfam" id="PF18741">
    <property type="entry name" value="MTES_1575"/>
    <property type="match status" value="1"/>
</dbReference>
<dbReference type="Gene3D" id="3.40.960.10">
    <property type="entry name" value="VSR Endonuclease"/>
    <property type="match status" value="1"/>
</dbReference>
<dbReference type="InterPro" id="IPR049468">
    <property type="entry name" value="Restrct_endonuc-II-like_dom"/>
</dbReference>
<dbReference type="Pfam" id="PF13086">
    <property type="entry name" value="AAA_11"/>
    <property type="match status" value="1"/>
</dbReference>
<dbReference type="PANTHER" id="PTHR43788">
    <property type="entry name" value="DNA2/NAM7 HELICASE FAMILY MEMBER"/>
    <property type="match status" value="1"/>
</dbReference>
<evidence type="ECO:0000259" key="8">
    <source>
        <dbReference type="Pfam" id="PF13087"/>
    </source>
</evidence>
<feature type="region of interest" description="Disordered" evidence="6">
    <location>
        <begin position="372"/>
        <end position="391"/>
    </location>
</feature>
<evidence type="ECO:0000259" key="9">
    <source>
        <dbReference type="Pfam" id="PF18741"/>
    </source>
</evidence>
<dbReference type="PANTHER" id="PTHR43788:SF8">
    <property type="entry name" value="DNA-BINDING PROTEIN SMUBP-2"/>
    <property type="match status" value="1"/>
</dbReference>
<evidence type="ECO:0000259" key="7">
    <source>
        <dbReference type="Pfam" id="PF13086"/>
    </source>
</evidence>
<comment type="caution">
    <text evidence="10">The sequence shown here is derived from an EMBL/GenBank/DDBJ whole genome shotgun (WGS) entry which is preliminary data.</text>
</comment>
<keyword evidence="3" id="KW-0378">Hydrolase</keyword>
<organism evidence="10 11">
    <name type="scientific">Amycolatopsis dongchuanensis</name>
    <dbReference type="NCBI Taxonomy" id="1070866"/>
    <lineage>
        <taxon>Bacteria</taxon>
        <taxon>Bacillati</taxon>
        <taxon>Actinomycetota</taxon>
        <taxon>Actinomycetes</taxon>
        <taxon>Pseudonocardiales</taxon>
        <taxon>Pseudonocardiaceae</taxon>
        <taxon>Amycolatopsis</taxon>
    </lineage>
</organism>
<dbReference type="Pfam" id="PF13087">
    <property type="entry name" value="AAA_12"/>
    <property type="match status" value="1"/>
</dbReference>
<keyword evidence="11" id="KW-1185">Reference proteome</keyword>
<feature type="domain" description="Restriction endonuclease type II-like" evidence="9">
    <location>
        <begin position="1148"/>
        <end position="1242"/>
    </location>
</feature>
<keyword evidence="2" id="KW-0547">Nucleotide-binding</keyword>
<evidence type="ECO:0000313" key="11">
    <source>
        <dbReference type="Proteomes" id="UP001500192"/>
    </source>
</evidence>
<proteinExistence type="inferred from homology"/>
<dbReference type="InterPro" id="IPR047187">
    <property type="entry name" value="SF1_C_Upf1"/>
</dbReference>
<evidence type="ECO:0000256" key="2">
    <source>
        <dbReference type="ARBA" id="ARBA00022741"/>
    </source>
</evidence>
<name>A0ABP8VFM6_9PSEU</name>
<evidence type="ECO:0000256" key="6">
    <source>
        <dbReference type="SAM" id="MobiDB-lite"/>
    </source>
</evidence>
<protein>
    <recommendedName>
        <fullName evidence="12">AAA domain-containing protein</fullName>
    </recommendedName>
</protein>
<comment type="similarity">
    <text evidence="1">Belongs to the DNA2/NAM7 helicase family.</text>
</comment>
<evidence type="ECO:0000256" key="3">
    <source>
        <dbReference type="ARBA" id="ARBA00022801"/>
    </source>
</evidence>
<dbReference type="RefSeq" id="WP_346055820.1">
    <property type="nucleotide sequence ID" value="NZ_BAABIB010000120.1"/>
</dbReference>
<evidence type="ECO:0008006" key="12">
    <source>
        <dbReference type="Google" id="ProtNLM"/>
    </source>
</evidence>
<keyword evidence="5" id="KW-0067">ATP-binding</keyword>
<dbReference type="InterPro" id="IPR050534">
    <property type="entry name" value="Coronavir_polyprotein_1ab"/>
</dbReference>
<dbReference type="CDD" id="cd18808">
    <property type="entry name" value="SF1_C_Upf1"/>
    <property type="match status" value="1"/>
</dbReference>
<evidence type="ECO:0000256" key="4">
    <source>
        <dbReference type="ARBA" id="ARBA00022806"/>
    </source>
</evidence>
<dbReference type="Proteomes" id="UP001500192">
    <property type="component" value="Unassembled WGS sequence"/>
</dbReference>
<feature type="compositionally biased region" description="Basic and acidic residues" evidence="6">
    <location>
        <begin position="378"/>
        <end position="391"/>
    </location>
</feature>
<feature type="domain" description="DNA2/NAM7 helicase-like C-terminal" evidence="8">
    <location>
        <begin position="919"/>
        <end position="1103"/>
    </location>
</feature>
<evidence type="ECO:0000256" key="1">
    <source>
        <dbReference type="ARBA" id="ARBA00007913"/>
    </source>
</evidence>
<dbReference type="SUPFAM" id="SSF52540">
    <property type="entry name" value="P-loop containing nucleoside triphosphate hydrolases"/>
    <property type="match status" value="2"/>
</dbReference>